<evidence type="ECO:0000256" key="2">
    <source>
        <dbReference type="ARBA" id="ARBA00022473"/>
    </source>
</evidence>
<keyword evidence="4" id="KW-0804">Transcription</keyword>
<keyword evidence="2" id="KW-0217">Developmental protein</keyword>
<evidence type="ECO:0000256" key="7">
    <source>
        <dbReference type="SAM" id="MobiDB-lite"/>
    </source>
</evidence>
<reference evidence="9" key="1">
    <citation type="submission" date="2019-07" db="EMBL/GenBank/DDBJ databases">
        <title>Annotation for the trematode Paragonimus miyazaki's.</title>
        <authorList>
            <person name="Choi Y.-J."/>
        </authorList>
    </citation>
    <scope>NUCLEOTIDE SEQUENCE</scope>
    <source>
        <strain evidence="9">Japan</strain>
    </source>
</reference>
<keyword evidence="10" id="KW-1185">Reference proteome</keyword>
<dbReference type="OrthoDB" id="6159439at2759"/>
<dbReference type="Proteomes" id="UP000822476">
    <property type="component" value="Unassembled WGS sequence"/>
</dbReference>
<proteinExistence type="predicted"/>
<dbReference type="GO" id="GO:0000981">
    <property type="term" value="F:DNA-binding transcription factor activity, RNA polymerase II-specific"/>
    <property type="evidence" value="ECO:0007669"/>
    <property type="project" value="TreeGrafter"/>
</dbReference>
<protein>
    <recommendedName>
        <fullName evidence="8">Homeobox domain-containing protein</fullName>
    </recommendedName>
</protein>
<feature type="region of interest" description="Disordered" evidence="7">
    <location>
        <begin position="197"/>
        <end position="225"/>
    </location>
</feature>
<dbReference type="InterPro" id="IPR001356">
    <property type="entry name" value="HD"/>
</dbReference>
<dbReference type="InterPro" id="IPR042634">
    <property type="entry name" value="MOX-1/MOX-2"/>
</dbReference>
<keyword evidence="5 6" id="KW-0371">Homeobox</keyword>
<evidence type="ECO:0000256" key="5">
    <source>
        <dbReference type="PROSITE-ProRule" id="PRU00108"/>
    </source>
</evidence>
<comment type="subcellular location">
    <subcellularLocation>
        <location evidence="1 5 6">Nucleus</location>
    </subcellularLocation>
</comment>
<dbReference type="SUPFAM" id="SSF46689">
    <property type="entry name" value="Homeodomain-like"/>
    <property type="match status" value="1"/>
</dbReference>
<evidence type="ECO:0000256" key="4">
    <source>
        <dbReference type="ARBA" id="ARBA00023163"/>
    </source>
</evidence>
<comment type="caution">
    <text evidence="9">The sequence shown here is derived from an EMBL/GenBank/DDBJ whole genome shotgun (WGS) entry which is preliminary data.</text>
</comment>
<dbReference type="GO" id="GO:0005634">
    <property type="term" value="C:nucleus"/>
    <property type="evidence" value="ECO:0007669"/>
    <property type="project" value="UniProtKB-SubCell"/>
</dbReference>
<dbReference type="Pfam" id="PF00046">
    <property type="entry name" value="Homeodomain"/>
    <property type="match status" value="1"/>
</dbReference>
<dbReference type="EMBL" id="JTDE01001167">
    <property type="protein sequence ID" value="KAF7259512.1"/>
    <property type="molecule type" value="Genomic_DNA"/>
</dbReference>
<dbReference type="PANTHER" id="PTHR24328:SF7">
    <property type="entry name" value="BUTTONLESS"/>
    <property type="match status" value="1"/>
</dbReference>
<evidence type="ECO:0000256" key="3">
    <source>
        <dbReference type="ARBA" id="ARBA00023015"/>
    </source>
</evidence>
<evidence type="ECO:0000313" key="10">
    <source>
        <dbReference type="Proteomes" id="UP000822476"/>
    </source>
</evidence>
<feature type="domain" description="Homeobox" evidence="8">
    <location>
        <begin position="526"/>
        <end position="572"/>
    </location>
</feature>
<dbReference type="PROSITE" id="PS50071">
    <property type="entry name" value="HOMEOBOX_2"/>
    <property type="match status" value="1"/>
</dbReference>
<evidence type="ECO:0000256" key="1">
    <source>
        <dbReference type="ARBA" id="ARBA00004123"/>
    </source>
</evidence>
<name>A0A8S9YY32_9TREM</name>
<dbReference type="Gene3D" id="1.10.10.60">
    <property type="entry name" value="Homeodomain-like"/>
    <property type="match status" value="1"/>
</dbReference>
<organism evidence="9 10">
    <name type="scientific">Paragonimus skrjabini miyazakii</name>
    <dbReference type="NCBI Taxonomy" id="59628"/>
    <lineage>
        <taxon>Eukaryota</taxon>
        <taxon>Metazoa</taxon>
        <taxon>Spiralia</taxon>
        <taxon>Lophotrochozoa</taxon>
        <taxon>Platyhelminthes</taxon>
        <taxon>Trematoda</taxon>
        <taxon>Digenea</taxon>
        <taxon>Plagiorchiida</taxon>
        <taxon>Troglotremata</taxon>
        <taxon>Troglotrematidae</taxon>
        <taxon>Paragonimus</taxon>
    </lineage>
</organism>
<dbReference type="GO" id="GO:0000978">
    <property type="term" value="F:RNA polymerase II cis-regulatory region sequence-specific DNA binding"/>
    <property type="evidence" value="ECO:0007669"/>
    <property type="project" value="TreeGrafter"/>
</dbReference>
<evidence type="ECO:0000256" key="6">
    <source>
        <dbReference type="RuleBase" id="RU000682"/>
    </source>
</evidence>
<keyword evidence="3" id="KW-0805">Transcription regulation</keyword>
<accession>A0A8S9YY32</accession>
<dbReference type="GO" id="GO:0045944">
    <property type="term" value="P:positive regulation of transcription by RNA polymerase II"/>
    <property type="evidence" value="ECO:0007669"/>
    <property type="project" value="InterPro"/>
</dbReference>
<dbReference type="PANTHER" id="PTHR24328">
    <property type="entry name" value="HOMEOBOX PROTEIN MOX"/>
    <property type="match status" value="1"/>
</dbReference>
<evidence type="ECO:0000259" key="8">
    <source>
        <dbReference type="PROSITE" id="PS50071"/>
    </source>
</evidence>
<dbReference type="CDD" id="cd00086">
    <property type="entry name" value="homeodomain"/>
    <property type="match status" value="1"/>
</dbReference>
<dbReference type="SMART" id="SM00389">
    <property type="entry name" value="HOX"/>
    <property type="match status" value="1"/>
</dbReference>
<sequence>MATTCHSHCSHSVLDQFECPNLSNSHPTPVLMERPDLPTFCNSNFVDSATWEPRTLAPEVFHPLYEPAAMTVTYVRAQDRHHPIPNMTPYMNQRQVPQSNQHVTPHLSFHHPTWQSNVNSSSVCPYPPPPSEQLIASSASKTVQLTVSRVTHQNNHAQIYTRPSKYGSEFGPQDSTTETLLMNPRVYHRSLGDLIHFKGESGEEVPVNDTESRPSSEDNSSSNPACSFTNHSFNECCDRITLSDVTKLSNIESVASTPTVSRTTNINFAKGLSWNEQQSGNIYQQPEEDLNRWAGSLNIDQELPDWAILGHINPFFNPLRTLCPTEFTSTTNKETTHSMMRGNASRSESNQACLYESSIAARPLLPDTYLNDLESMFLRDRDFPNHLPMCTHRNSSYLGPHDSPIDQKHSYHNEISYPSAIMTSDSAYLKVYQPDTFGHYFDGTRVRKTKRTSWSKPNELVKRENTSPMNDHSSKPRYGYAPDMVSERYAEDQKVVKLTPQSDHTEDGEEIRDDNVTCTDSVETSGRQRKERTAFTKQQICELEREFVMHSYLTRLRRYEISVALNLTERQMLVLPKKKSTAFLLRAYNDSPSDVTYQAWHAILDLANENS</sequence>
<dbReference type="AlphaFoldDB" id="A0A8S9YY32"/>
<keyword evidence="5 6" id="KW-0238">DNA-binding</keyword>
<dbReference type="InterPro" id="IPR009057">
    <property type="entry name" value="Homeodomain-like_sf"/>
</dbReference>
<keyword evidence="5 6" id="KW-0539">Nucleus</keyword>
<gene>
    <name evidence="9" type="ORF">EG68_05437</name>
</gene>
<evidence type="ECO:0000313" key="9">
    <source>
        <dbReference type="EMBL" id="KAF7259512.1"/>
    </source>
</evidence>
<feature type="DNA-binding region" description="Homeobox" evidence="5">
    <location>
        <begin position="528"/>
        <end position="573"/>
    </location>
</feature>